<evidence type="ECO:0000313" key="4">
    <source>
        <dbReference type="Proteomes" id="UP000661025"/>
    </source>
</evidence>
<dbReference type="EMBL" id="JACYXT010000007">
    <property type="protein sequence ID" value="MBD9725399.1"/>
    <property type="molecule type" value="Genomic_DNA"/>
</dbReference>
<sequence>MRRFKRGLIACALVLATVAGTAGWAAGDVQTAVTGPPPGTAAWTADRVLGGRLPDPASAAPRQIARFFAGLTAAQRTTLAERHPLVVGGLDGAPPELRYAANARALTAGRDRELARAVDPSRPGGARREARARAATYDELLAPGRRVLAFDPRGRGQVAEVYGDLRTARRVAVVVPGSDTDLGSYDVAAGMARDLRAEMTRRSPEDHPAVIVWVGYTTPVGVGWDAATGHLAEEGAPRLLRFLDGLAATTHPAAPPSVFCHSYGSVLCGAAARRLTGRQASDLVVVASPGMRLEHAGQVPVGARARLWATARDATDWISRVPPVELFGLGHGADPAAPGFGARIVASDRAEGHTGYFEPGTASLTNYAAIAVGDHAAVTCARPTADTPAKDCRHGLL</sequence>
<keyword evidence="1" id="KW-0732">Signal</keyword>
<proteinExistence type="predicted"/>
<dbReference type="InterPro" id="IPR029058">
    <property type="entry name" value="AB_hydrolase_fold"/>
</dbReference>
<dbReference type="RefSeq" id="WP_086804252.1">
    <property type="nucleotide sequence ID" value="NZ_CP119182.1"/>
</dbReference>
<feature type="domain" description="DUF1023" evidence="2">
    <location>
        <begin position="151"/>
        <end position="325"/>
    </location>
</feature>
<evidence type="ECO:0000259" key="2">
    <source>
        <dbReference type="Pfam" id="PF06259"/>
    </source>
</evidence>
<protein>
    <recommendedName>
        <fullName evidence="2">DUF1023 domain-containing protein</fullName>
    </recommendedName>
</protein>
<dbReference type="InterPro" id="IPR010427">
    <property type="entry name" value="DUF1023"/>
</dbReference>
<dbReference type="SUPFAM" id="SSF53474">
    <property type="entry name" value="alpha/beta-Hydrolases"/>
    <property type="match status" value="1"/>
</dbReference>
<evidence type="ECO:0000313" key="3">
    <source>
        <dbReference type="EMBL" id="MBD9725399.1"/>
    </source>
</evidence>
<accession>A0A927QM06</accession>
<dbReference type="Pfam" id="PF06259">
    <property type="entry name" value="Abhydrolase_8"/>
    <property type="match status" value="1"/>
</dbReference>
<comment type="caution">
    <text evidence="3">The sequence shown here is derived from an EMBL/GenBank/DDBJ whole genome shotgun (WGS) entry which is preliminary data.</text>
</comment>
<organism evidence="3 4">
    <name type="scientific">Streptomyces caniscabiei</name>
    <dbReference type="NCBI Taxonomy" id="2746961"/>
    <lineage>
        <taxon>Bacteria</taxon>
        <taxon>Bacillati</taxon>
        <taxon>Actinomycetota</taxon>
        <taxon>Actinomycetes</taxon>
        <taxon>Kitasatosporales</taxon>
        <taxon>Streptomycetaceae</taxon>
        <taxon>Streptomyces</taxon>
    </lineage>
</organism>
<name>A0A927QM06_9ACTN</name>
<dbReference type="AlphaFoldDB" id="A0A927QM06"/>
<reference evidence="3" key="1">
    <citation type="submission" date="2020-09" db="EMBL/GenBank/DDBJ databases">
        <title>Streptomyces canutascabiei sp. nov., which causes potato common scab and is distributed across the world.</title>
        <authorList>
            <person name="Nguyen H.P."/>
            <person name="Weisberg A.J."/>
            <person name="Chang J.H."/>
            <person name="Clarke C.R."/>
        </authorList>
    </citation>
    <scope>NUCLEOTIDE SEQUENCE</scope>
    <source>
        <strain evidence="3">ID-01-6.2a</strain>
    </source>
</reference>
<dbReference type="Proteomes" id="UP000661025">
    <property type="component" value="Unassembled WGS sequence"/>
</dbReference>
<gene>
    <name evidence="3" type="ORF">IHE70_19675</name>
</gene>
<dbReference type="GeneID" id="79936174"/>
<evidence type="ECO:0000256" key="1">
    <source>
        <dbReference type="SAM" id="SignalP"/>
    </source>
</evidence>
<feature type="signal peptide" evidence="1">
    <location>
        <begin position="1"/>
        <end position="25"/>
    </location>
</feature>
<feature type="chain" id="PRO_5037919869" description="DUF1023 domain-containing protein" evidence="1">
    <location>
        <begin position="26"/>
        <end position="397"/>
    </location>
</feature>